<dbReference type="RefSeq" id="WP_150454496.1">
    <property type="nucleotide sequence ID" value="NZ_VYKI01000009.1"/>
</dbReference>
<dbReference type="SUPFAM" id="SSF74653">
    <property type="entry name" value="TolA/TonB C-terminal domain"/>
    <property type="match status" value="1"/>
</dbReference>
<comment type="subcellular location">
    <subcellularLocation>
        <location evidence="1">Membrane</location>
        <topology evidence="1">Single-pass membrane protein</topology>
    </subcellularLocation>
</comment>
<dbReference type="Gene3D" id="3.30.1150.10">
    <property type="match status" value="1"/>
</dbReference>
<dbReference type="EMBL" id="VYKI01000009">
    <property type="protein sequence ID" value="KAA8999163.1"/>
    <property type="molecule type" value="Genomic_DNA"/>
</dbReference>
<evidence type="ECO:0000256" key="1">
    <source>
        <dbReference type="ARBA" id="ARBA00004167"/>
    </source>
</evidence>
<feature type="transmembrane region" description="Helical" evidence="5">
    <location>
        <begin position="89"/>
        <end position="107"/>
    </location>
</feature>
<reference evidence="7 8" key="1">
    <citation type="journal article" date="2020" name="Antonie Van Leeuwenhoek">
        <title>Stenotrophomonas cyclobalanopsidis sp. nov., isolated from the leaf spot disease of Cyclobalanopsis patelliformis.</title>
        <authorList>
            <person name="Bian D.R."/>
            <person name="Xue H."/>
            <person name="Piao C.G."/>
            <person name="Li Y."/>
        </authorList>
    </citation>
    <scope>NUCLEOTIDE SEQUENCE [LARGE SCALE GENOMIC DNA]</scope>
    <source>
        <strain evidence="7 8">TPQG1-4</strain>
    </source>
</reference>
<dbReference type="CDD" id="cd07341">
    <property type="entry name" value="M56_BlaR1_MecR1_like"/>
    <property type="match status" value="1"/>
</dbReference>
<dbReference type="Proteomes" id="UP000326367">
    <property type="component" value="Unassembled WGS sequence"/>
</dbReference>
<accession>A0ABQ6T191</accession>
<keyword evidence="3 5" id="KW-1133">Transmembrane helix</keyword>
<evidence type="ECO:0000256" key="3">
    <source>
        <dbReference type="ARBA" id="ARBA00022989"/>
    </source>
</evidence>
<feature type="domain" description="TonB C-terminal" evidence="6">
    <location>
        <begin position="320"/>
        <end position="416"/>
    </location>
</feature>
<dbReference type="InterPro" id="IPR008756">
    <property type="entry name" value="Peptidase_M56"/>
</dbReference>
<evidence type="ECO:0000256" key="5">
    <source>
        <dbReference type="SAM" id="Phobius"/>
    </source>
</evidence>
<gene>
    <name evidence="7" type="ORF">FJU31_09280</name>
</gene>
<dbReference type="Pfam" id="PF03544">
    <property type="entry name" value="TonB_C"/>
    <property type="match status" value="1"/>
</dbReference>
<keyword evidence="8" id="KW-1185">Reference proteome</keyword>
<dbReference type="InterPro" id="IPR052173">
    <property type="entry name" value="Beta-lactam_resp_regulator"/>
</dbReference>
<feature type="transmembrane region" description="Helical" evidence="5">
    <location>
        <begin position="12"/>
        <end position="30"/>
    </location>
</feature>
<keyword evidence="4 5" id="KW-0472">Membrane</keyword>
<evidence type="ECO:0000313" key="7">
    <source>
        <dbReference type="EMBL" id="KAA8999163.1"/>
    </source>
</evidence>
<feature type="transmembrane region" description="Helical" evidence="5">
    <location>
        <begin position="42"/>
        <end position="62"/>
    </location>
</feature>
<proteinExistence type="predicted"/>
<dbReference type="PROSITE" id="PS52015">
    <property type="entry name" value="TONB_CTD"/>
    <property type="match status" value="1"/>
</dbReference>
<evidence type="ECO:0000259" key="6">
    <source>
        <dbReference type="PROSITE" id="PS52015"/>
    </source>
</evidence>
<feature type="transmembrane region" description="Helical" evidence="5">
    <location>
        <begin position="274"/>
        <end position="293"/>
    </location>
</feature>
<evidence type="ECO:0000256" key="2">
    <source>
        <dbReference type="ARBA" id="ARBA00022692"/>
    </source>
</evidence>
<dbReference type="PANTHER" id="PTHR34978:SF3">
    <property type="entry name" value="SLR0241 PROTEIN"/>
    <property type="match status" value="1"/>
</dbReference>
<sequence>MNELLDGLWQASLWLALGVLLLAAARPLLVKLGGAELAYRSWWLLPLLLVALLLPLPALRALPVLQHVPTLPLKVVPGAVESSAAQLPMWPWLLALAWGLGAGLHLARELRAQRRFERALGTLQARGDGSWQASADPGLPALVGLWQPRIVVGPHFDQQFDADEQALILRHERSHRRNGDHWANGALLLARSVFWFHPLLPWAARRFLRDQELACDARTVAAQPTQRRLYASTLLKAQLVHPVAPMACHWRSQPVLKERIAMLKQSKRKALPKVSGQVLLMGLCMGVAALAWASQGAVKGTPSVSAEPFQHAAADAAKARLDSPIQAQKMSPPSYPAEAFEKGLTGVVNLIVSVDAKGTVADVKVESATNPGVFEAASIAAARKWTYTPAMKNGKAVAGKLRIPITYAMDNTEAAGGQTQ</sequence>
<organism evidence="7 8">
    <name type="scientific">Stenotrophomonas cyclobalanopsidis</name>
    <dbReference type="NCBI Taxonomy" id="2771362"/>
    <lineage>
        <taxon>Bacteria</taxon>
        <taxon>Pseudomonadati</taxon>
        <taxon>Pseudomonadota</taxon>
        <taxon>Gammaproteobacteria</taxon>
        <taxon>Lysobacterales</taxon>
        <taxon>Lysobacteraceae</taxon>
        <taxon>Stenotrophomonas</taxon>
    </lineage>
</organism>
<comment type="caution">
    <text evidence="7">The sequence shown here is derived from an EMBL/GenBank/DDBJ whole genome shotgun (WGS) entry which is preliminary data.</text>
</comment>
<dbReference type="InterPro" id="IPR006260">
    <property type="entry name" value="TonB/TolA_C"/>
</dbReference>
<dbReference type="InterPro" id="IPR037682">
    <property type="entry name" value="TonB_C"/>
</dbReference>
<evidence type="ECO:0000256" key="4">
    <source>
        <dbReference type="ARBA" id="ARBA00023136"/>
    </source>
</evidence>
<evidence type="ECO:0000313" key="8">
    <source>
        <dbReference type="Proteomes" id="UP000326367"/>
    </source>
</evidence>
<dbReference type="Pfam" id="PF05569">
    <property type="entry name" value="Peptidase_M56"/>
    <property type="match status" value="1"/>
</dbReference>
<protein>
    <submittedName>
        <fullName evidence="7">TonB family protein</fullName>
    </submittedName>
</protein>
<name>A0ABQ6T191_9GAMM</name>
<dbReference type="NCBIfam" id="TIGR01352">
    <property type="entry name" value="tonB_Cterm"/>
    <property type="match status" value="1"/>
</dbReference>
<keyword evidence="2 5" id="KW-0812">Transmembrane</keyword>
<dbReference type="PANTHER" id="PTHR34978">
    <property type="entry name" value="POSSIBLE SENSOR-TRANSDUCER PROTEIN BLAR"/>
    <property type="match status" value="1"/>
</dbReference>